<organism evidence="3 4">
    <name type="scientific">Microbacterium nanhaiense</name>
    <dbReference type="NCBI Taxonomy" id="1301026"/>
    <lineage>
        <taxon>Bacteria</taxon>
        <taxon>Bacillati</taxon>
        <taxon>Actinomycetota</taxon>
        <taxon>Actinomycetes</taxon>
        <taxon>Micrococcales</taxon>
        <taxon>Microbacteriaceae</taxon>
        <taxon>Microbacterium</taxon>
    </lineage>
</organism>
<feature type="region of interest" description="Disordered" evidence="1">
    <location>
        <begin position="181"/>
        <end position="219"/>
    </location>
</feature>
<keyword evidence="4" id="KW-1185">Reference proteome</keyword>
<evidence type="ECO:0000259" key="2">
    <source>
        <dbReference type="Pfam" id="PF00296"/>
    </source>
</evidence>
<dbReference type="Gene3D" id="3.20.20.30">
    <property type="entry name" value="Luciferase-like domain"/>
    <property type="match status" value="2"/>
</dbReference>
<sequence>MVSRKQNGAAGAFGAFGVWLGEGTWVPGTAAVAERLGYRTLWIGGSPAADLVCVEAMLNETEHVTVATGIVNIWQADPLEVAESYLRIQEEHPGRFVLGIGSGHREATPERVRPLAALNDYLDVLDDAGVPAEARLLAALGDKTLALAARRSLGAHPYLTTPAHTAHARRILDQTRRELRAPAAAPENPHAPSAEAEADTRADTGAEAPGETSAPVLAPELKVSLDADREVSRRRAREYLSRYFRLENYVGTLKRFGSAERAFTDADFADGGSDELVDAVCANPSAEIAALGLRAHLKAGADHVAVQPIGRDILGDLERVADALGLTKD</sequence>
<evidence type="ECO:0000256" key="1">
    <source>
        <dbReference type="SAM" id="MobiDB-lite"/>
    </source>
</evidence>
<dbReference type="InterPro" id="IPR036661">
    <property type="entry name" value="Luciferase-like_sf"/>
</dbReference>
<name>A0ABQ2N1L1_9MICO</name>
<reference evidence="4" key="1">
    <citation type="journal article" date="2019" name="Int. J. Syst. Evol. Microbiol.">
        <title>The Global Catalogue of Microorganisms (GCM) 10K type strain sequencing project: providing services to taxonomists for standard genome sequencing and annotation.</title>
        <authorList>
            <consortium name="The Broad Institute Genomics Platform"/>
            <consortium name="The Broad Institute Genome Sequencing Center for Infectious Disease"/>
            <person name="Wu L."/>
            <person name="Ma J."/>
        </authorList>
    </citation>
    <scope>NUCLEOTIDE SEQUENCE [LARGE SCALE GENOMIC DNA]</scope>
    <source>
        <strain evidence="4">CGMCC 4.7181</strain>
    </source>
</reference>
<feature type="compositionally biased region" description="Low complexity" evidence="1">
    <location>
        <begin position="181"/>
        <end position="195"/>
    </location>
</feature>
<dbReference type="PANTHER" id="PTHR30137:SF18">
    <property type="entry name" value="CONSERVED PROTEIN"/>
    <property type="match status" value="1"/>
</dbReference>
<comment type="caution">
    <text evidence="3">The sequence shown here is derived from an EMBL/GenBank/DDBJ whole genome shotgun (WGS) entry which is preliminary data.</text>
</comment>
<dbReference type="InterPro" id="IPR050766">
    <property type="entry name" value="Bact_Lucif_Oxidored"/>
</dbReference>
<protein>
    <submittedName>
        <fullName evidence="3">LLM class F420-dependent oxidoreductase</fullName>
    </submittedName>
</protein>
<dbReference type="RefSeq" id="WP_188700913.1">
    <property type="nucleotide sequence ID" value="NZ_BMMQ01000004.1"/>
</dbReference>
<dbReference type="Pfam" id="PF00296">
    <property type="entry name" value="Bac_luciferase"/>
    <property type="match status" value="1"/>
</dbReference>
<accession>A0ABQ2N1L1</accession>
<dbReference type="SUPFAM" id="SSF51679">
    <property type="entry name" value="Bacterial luciferase-like"/>
    <property type="match status" value="1"/>
</dbReference>
<feature type="domain" description="Luciferase-like" evidence="2">
    <location>
        <begin position="29"/>
        <end position="126"/>
    </location>
</feature>
<evidence type="ECO:0000313" key="4">
    <source>
        <dbReference type="Proteomes" id="UP000638043"/>
    </source>
</evidence>
<dbReference type="Proteomes" id="UP000638043">
    <property type="component" value="Unassembled WGS sequence"/>
</dbReference>
<dbReference type="PANTHER" id="PTHR30137">
    <property type="entry name" value="LUCIFERASE-LIKE MONOOXYGENASE"/>
    <property type="match status" value="1"/>
</dbReference>
<gene>
    <name evidence="3" type="ORF">GCM10010910_16480</name>
</gene>
<evidence type="ECO:0000313" key="3">
    <source>
        <dbReference type="EMBL" id="GGO63583.1"/>
    </source>
</evidence>
<proteinExistence type="predicted"/>
<dbReference type="EMBL" id="BMMQ01000004">
    <property type="protein sequence ID" value="GGO63583.1"/>
    <property type="molecule type" value="Genomic_DNA"/>
</dbReference>
<dbReference type="InterPro" id="IPR011251">
    <property type="entry name" value="Luciferase-like_dom"/>
</dbReference>